<reference evidence="1 2" key="1">
    <citation type="submission" date="2022-01" db="EMBL/GenBank/DDBJ databases">
        <title>Nocardioides sp. nov., an actinomycete isolated from mining soil.</title>
        <authorList>
            <person name="Liu L."/>
        </authorList>
    </citation>
    <scope>NUCLEOTIDE SEQUENCE [LARGE SCALE GENOMIC DNA]</scope>
    <source>
        <strain evidence="1 2">KLBMP 9356</strain>
    </source>
</reference>
<name>A0ABS9HFA1_9ACTN</name>
<proteinExistence type="predicted"/>
<organism evidence="1 2">
    <name type="scientific">Nocardioides potassii</name>
    <dbReference type="NCBI Taxonomy" id="2911371"/>
    <lineage>
        <taxon>Bacteria</taxon>
        <taxon>Bacillati</taxon>
        <taxon>Actinomycetota</taxon>
        <taxon>Actinomycetes</taxon>
        <taxon>Propionibacteriales</taxon>
        <taxon>Nocardioidaceae</taxon>
        <taxon>Nocardioides</taxon>
    </lineage>
</organism>
<dbReference type="EMBL" id="JAKJHZ010000009">
    <property type="protein sequence ID" value="MCF6379021.1"/>
    <property type="molecule type" value="Genomic_DNA"/>
</dbReference>
<dbReference type="InterPro" id="IPR046172">
    <property type="entry name" value="DUF6174"/>
</dbReference>
<dbReference type="Proteomes" id="UP001201161">
    <property type="component" value="Unassembled WGS sequence"/>
</dbReference>
<comment type="caution">
    <text evidence="1">The sequence shown here is derived from an EMBL/GenBank/DDBJ whole genome shotgun (WGS) entry which is preliminary data.</text>
</comment>
<accession>A0ABS9HFA1</accession>
<sequence length="53" mass="6087">MDELYSLVREARAEADRVDVDWTRRGVPRSIVVDPRATVADEETYYSVTASRL</sequence>
<protein>
    <submittedName>
        <fullName evidence="1">DUF6174 domain-containing protein</fullName>
    </submittedName>
</protein>
<keyword evidence="2" id="KW-1185">Reference proteome</keyword>
<gene>
    <name evidence="1" type="ORF">L2K70_15495</name>
</gene>
<evidence type="ECO:0000313" key="1">
    <source>
        <dbReference type="EMBL" id="MCF6379021.1"/>
    </source>
</evidence>
<dbReference type="Pfam" id="PF19671">
    <property type="entry name" value="DUF6174"/>
    <property type="match status" value="1"/>
</dbReference>
<evidence type="ECO:0000313" key="2">
    <source>
        <dbReference type="Proteomes" id="UP001201161"/>
    </source>
</evidence>